<evidence type="ECO:0000256" key="2">
    <source>
        <dbReference type="ARBA" id="ARBA00023295"/>
    </source>
</evidence>
<sequence length="690" mass="76021">MSAAPANVLALPHAEGKEFRVQWSDEQPAHWTVGALDDVDSLLRPSPLVELFTAAEQRARSSQSYIESAVGTRLRVIDTELTTEEATETLRVKQRDPITGLFVESSLTCWNGLSVVRITHRVVNDSGVPQVLTALATTIGVGHSEPQLDDLELAWASNEWLAENRWHVQPLRDLLPQLNLTFHDQDARGRFAVSSNGAWSSGAYLPVGILIDRSSSLAAGWQIESGAGWQWEVVQSRAGATVTMSGPTDLESHFARRLVPGESFESVPAAIAISTNHIEGVVGELTAYRRQITPKPAALPVIYNDFMNTLMGAATTETLTPLIDAAEEVGAEYFMIDAGWSGFGDWWDTVGEWRELEGRFEGGLRALTDRIRSKGMTPGLWLEPEVVGVLSPLAISLPEEAFFSRFGERIVEHNRYRLDLRHPAARRHLDETVDHLVETYGIGYFKLDYNINNGPGTDLGVIAPGDGLLGHIREFADWLADIQRRHPGLLLEHCSSGGMRLDYAVLRHAHILSTSDQQDFKLYPPVSASSPMTVLPEQCGNWAYPSAAMNDEETIFTLVSGLAGRLYLSGFLNELRPSQIGLVHSAVAFAKNRASWLQTTIPRWPLGLPDWDSPVVTLELDGDDDELLFVWNRDAEEQPIVIPGTSHLKCVFPADGDNAQQWATGKTDAGDLVLKAPSMSARVYSRRIDA</sequence>
<dbReference type="GO" id="GO:0016052">
    <property type="term" value="P:carbohydrate catabolic process"/>
    <property type="evidence" value="ECO:0007669"/>
    <property type="project" value="InterPro"/>
</dbReference>
<dbReference type="PRINTS" id="PR00743">
    <property type="entry name" value="GLHYDRLASE36"/>
</dbReference>
<dbReference type="InterPro" id="IPR013785">
    <property type="entry name" value="Aldolase_TIM"/>
</dbReference>
<proteinExistence type="predicted"/>
<dbReference type="InterPro" id="IPR017853">
    <property type="entry name" value="GH"/>
</dbReference>
<dbReference type="InterPro" id="IPR038417">
    <property type="entry name" value="Alpga-gal_N_sf"/>
</dbReference>
<protein>
    <submittedName>
        <fullName evidence="3">Alpha-galactosidase</fullName>
    </submittedName>
</protein>
<dbReference type="Gene3D" id="2.70.98.60">
    <property type="entry name" value="alpha-galactosidase from lactobacil brevis"/>
    <property type="match status" value="1"/>
</dbReference>
<keyword evidence="2" id="KW-0326">Glycosidase</keyword>
<dbReference type="Pfam" id="PF02065">
    <property type="entry name" value="Melibiase"/>
    <property type="match status" value="1"/>
</dbReference>
<dbReference type="AlphaFoldDB" id="A0A7G6YAC3"/>
<dbReference type="SUPFAM" id="SSF51445">
    <property type="entry name" value="(Trans)glycosidases"/>
    <property type="match status" value="1"/>
</dbReference>
<dbReference type="InterPro" id="IPR050985">
    <property type="entry name" value="Alpha-glycosidase_related"/>
</dbReference>
<evidence type="ECO:0000313" key="4">
    <source>
        <dbReference type="Proteomes" id="UP000515511"/>
    </source>
</evidence>
<evidence type="ECO:0000313" key="3">
    <source>
        <dbReference type="EMBL" id="QNE35438.1"/>
    </source>
</evidence>
<dbReference type="Proteomes" id="UP000515511">
    <property type="component" value="Chromosome"/>
</dbReference>
<evidence type="ECO:0000256" key="1">
    <source>
        <dbReference type="ARBA" id="ARBA00022801"/>
    </source>
</evidence>
<dbReference type="PANTHER" id="PTHR43053">
    <property type="entry name" value="GLYCOSIDASE FAMILY 31"/>
    <property type="match status" value="1"/>
</dbReference>
<accession>A0A7G6YAC3</accession>
<keyword evidence="1" id="KW-0378">Hydrolase</keyword>
<name>A0A7G6YAC3_9MICO</name>
<dbReference type="KEGG" id="lse:F1C12_10065"/>
<dbReference type="Gene3D" id="3.20.20.70">
    <property type="entry name" value="Aldolase class I"/>
    <property type="match status" value="1"/>
</dbReference>
<dbReference type="GO" id="GO:0004557">
    <property type="term" value="F:alpha-galactosidase activity"/>
    <property type="evidence" value="ECO:0007669"/>
    <property type="project" value="InterPro"/>
</dbReference>
<organism evidence="3 4">
    <name type="scientific">Leifsonia shinshuensis</name>
    <dbReference type="NCBI Taxonomy" id="150026"/>
    <lineage>
        <taxon>Bacteria</taxon>
        <taxon>Bacillati</taxon>
        <taxon>Actinomycetota</taxon>
        <taxon>Actinomycetes</taxon>
        <taxon>Micrococcales</taxon>
        <taxon>Microbacteriaceae</taxon>
        <taxon>Leifsonia</taxon>
    </lineage>
</organism>
<dbReference type="RefSeq" id="WP_185278599.1">
    <property type="nucleotide sequence ID" value="NZ_CP043641.1"/>
</dbReference>
<dbReference type="EMBL" id="CP043641">
    <property type="protein sequence ID" value="QNE35438.1"/>
    <property type="molecule type" value="Genomic_DNA"/>
</dbReference>
<dbReference type="CDD" id="cd14791">
    <property type="entry name" value="GH36"/>
    <property type="match status" value="1"/>
</dbReference>
<dbReference type="InterPro" id="IPR002252">
    <property type="entry name" value="Glyco_hydro_36"/>
</dbReference>
<gene>
    <name evidence="3" type="ORF">F1C12_10065</name>
</gene>
<reference evidence="4" key="1">
    <citation type="submission" date="2019-09" db="EMBL/GenBank/DDBJ databases">
        <title>Antimicrobial potential of Antarctic Bacteria.</title>
        <authorList>
            <person name="Benaud N."/>
            <person name="Edwards R.J."/>
            <person name="Ferrari B.C."/>
        </authorList>
    </citation>
    <scope>NUCLEOTIDE SEQUENCE [LARGE SCALE GENOMIC DNA]</scope>
    <source>
        <strain evidence="4">INR9</strain>
    </source>
</reference>
<dbReference type="PANTHER" id="PTHR43053:SF3">
    <property type="entry name" value="ALPHA-GALACTOSIDASE C-RELATED"/>
    <property type="match status" value="1"/>
</dbReference>